<sequence length="305" mass="34740">MKKYRVKLKFKGPVHFGYKEKMDNLTEYVVHSDTIFSGIMCCYSLLYGEDKTDKLVENFASGVCLFENSSAFVYVGEDYLLPRPINLDLYDLVGDYKKAKKVKYVSESILDDKCRSGVCKGQFLLKEDYGGDVVKISERPRVVLDRVSNSSNIYYISSCVFDENAGLWFYLKVDPSIEREILAAIRLLGDEGLGGERTYGFGCFKPNFIEVKDDEKDSNEYLLLSLYSPSQDDDLKGSLLGYDFIERGGYVYSIYGSDIKKRRVRMLAEGSVFRKKLRGTVVDVTPEGFDGHRVLRYGVAFLKPL</sequence>
<dbReference type="InParanoid" id="A0A140L873"/>
<dbReference type="RefSeq" id="WP_066353494.1">
    <property type="nucleotide sequence ID" value="NZ_LOED01000016.1"/>
</dbReference>
<dbReference type="PATRIC" id="fig|520764.3.peg.1514"/>
<evidence type="ECO:0000256" key="4">
    <source>
        <dbReference type="ARBA" id="ARBA00023118"/>
    </source>
</evidence>
<dbReference type="GO" id="GO:0051607">
    <property type="term" value="P:defense response to virus"/>
    <property type="evidence" value="ECO:0007669"/>
    <property type="project" value="UniProtKB-KW"/>
</dbReference>
<dbReference type="Pfam" id="PF17953">
    <property type="entry name" value="Csm4_C"/>
    <property type="match status" value="1"/>
</dbReference>
<feature type="domain" description="Csm4 C-terminal" evidence="6">
    <location>
        <begin position="216"/>
        <end position="305"/>
    </location>
</feature>
<reference evidence="7 8" key="1">
    <citation type="submission" date="2015-12" db="EMBL/GenBank/DDBJ databases">
        <title>Draft genome sequnece of Fervidicola ferrireducens strain Y170.</title>
        <authorList>
            <person name="Patel B.K."/>
        </authorList>
    </citation>
    <scope>NUCLEOTIDE SEQUENCE [LARGE SCALE GENOMIC DNA]</scope>
    <source>
        <strain evidence="7 8">Y170</strain>
    </source>
</reference>
<evidence type="ECO:0000259" key="5">
    <source>
        <dbReference type="Pfam" id="PF03787"/>
    </source>
</evidence>
<dbReference type="InterPro" id="IPR005510">
    <property type="entry name" value="Csm4"/>
</dbReference>
<dbReference type="AlphaFoldDB" id="A0A140L873"/>
<accession>A0A140L873</accession>
<dbReference type="NCBIfam" id="TIGR01903">
    <property type="entry name" value="cas5_csm4"/>
    <property type="match status" value="1"/>
</dbReference>
<dbReference type="Pfam" id="PF03787">
    <property type="entry name" value="RAMPs"/>
    <property type="match status" value="1"/>
</dbReference>
<dbReference type="GO" id="GO:0003723">
    <property type="term" value="F:RNA binding"/>
    <property type="evidence" value="ECO:0007669"/>
    <property type="project" value="UniProtKB-KW"/>
</dbReference>
<gene>
    <name evidence="7" type="primary">csm4</name>
    <name evidence="7" type="ORF">AN618_14330</name>
</gene>
<evidence type="ECO:0000313" key="8">
    <source>
        <dbReference type="Proteomes" id="UP000070427"/>
    </source>
</evidence>
<dbReference type="EMBL" id="LOED01000016">
    <property type="protein sequence ID" value="KXG76748.1"/>
    <property type="molecule type" value="Genomic_DNA"/>
</dbReference>
<keyword evidence="8" id="KW-1185">Reference proteome</keyword>
<evidence type="ECO:0000256" key="2">
    <source>
        <dbReference type="ARBA" id="ARBA00016109"/>
    </source>
</evidence>
<dbReference type="Proteomes" id="UP000070427">
    <property type="component" value="Unassembled WGS sequence"/>
</dbReference>
<name>A0A140L873_9FIRM</name>
<comment type="similarity">
    <text evidence="1">Belongs to the CRISPR-associated Csm4 family.</text>
</comment>
<proteinExistence type="inferred from homology"/>
<protein>
    <recommendedName>
        <fullName evidence="2">CRISPR system Cms protein Csm4</fullName>
    </recommendedName>
</protein>
<dbReference type="STRING" id="520764.AN618_14330"/>
<evidence type="ECO:0000259" key="6">
    <source>
        <dbReference type="Pfam" id="PF17953"/>
    </source>
</evidence>
<dbReference type="InterPro" id="IPR005537">
    <property type="entry name" value="RAMP_III_fam"/>
</dbReference>
<dbReference type="InterPro" id="IPR040932">
    <property type="entry name" value="Csm4_C"/>
</dbReference>
<feature type="domain" description="CRISPR type III-associated protein" evidence="5">
    <location>
        <begin position="119"/>
        <end position="205"/>
    </location>
</feature>
<evidence type="ECO:0000313" key="7">
    <source>
        <dbReference type="EMBL" id="KXG76748.1"/>
    </source>
</evidence>
<keyword evidence="4" id="KW-0051">Antiviral defense</keyword>
<evidence type="ECO:0000256" key="1">
    <source>
        <dbReference type="ARBA" id="ARBA00005772"/>
    </source>
</evidence>
<comment type="caution">
    <text evidence="7">The sequence shown here is derived from an EMBL/GenBank/DDBJ whole genome shotgun (WGS) entry which is preliminary data.</text>
</comment>
<evidence type="ECO:0000256" key="3">
    <source>
        <dbReference type="ARBA" id="ARBA00022884"/>
    </source>
</evidence>
<organism evidence="7 8">
    <name type="scientific">Fervidicola ferrireducens</name>
    <dbReference type="NCBI Taxonomy" id="520764"/>
    <lineage>
        <taxon>Bacteria</taxon>
        <taxon>Bacillati</taxon>
        <taxon>Bacillota</taxon>
        <taxon>Clostridia</taxon>
        <taxon>Thermosediminibacterales</taxon>
        <taxon>Thermosediminibacteraceae</taxon>
        <taxon>Fervidicola</taxon>
    </lineage>
</organism>
<keyword evidence="3" id="KW-0694">RNA-binding</keyword>